<comment type="caution">
    <text evidence="2">The sequence shown here is derived from an EMBL/GenBank/DDBJ whole genome shotgun (WGS) entry which is preliminary data.</text>
</comment>
<name>A0AAW0I739_MYOGA</name>
<accession>A0AAW0I739</accession>
<feature type="region of interest" description="Disordered" evidence="1">
    <location>
        <begin position="23"/>
        <end position="45"/>
    </location>
</feature>
<evidence type="ECO:0000313" key="3">
    <source>
        <dbReference type="Proteomes" id="UP001488838"/>
    </source>
</evidence>
<reference evidence="2 3" key="1">
    <citation type="journal article" date="2023" name="bioRxiv">
        <title>Conserved and derived expression patterns and positive selection on dental genes reveal complex evolutionary context of ever-growing rodent molars.</title>
        <authorList>
            <person name="Calamari Z.T."/>
            <person name="Song A."/>
            <person name="Cohen E."/>
            <person name="Akter M."/>
            <person name="Roy R.D."/>
            <person name="Hallikas O."/>
            <person name="Christensen M.M."/>
            <person name="Li P."/>
            <person name="Marangoni P."/>
            <person name="Jernvall J."/>
            <person name="Klein O.D."/>
        </authorList>
    </citation>
    <scope>NUCLEOTIDE SEQUENCE [LARGE SCALE GENOMIC DNA]</scope>
    <source>
        <strain evidence="2">V071</strain>
    </source>
</reference>
<organism evidence="2 3">
    <name type="scientific">Myodes glareolus</name>
    <name type="common">Bank vole</name>
    <name type="synonym">Clethrionomys glareolus</name>
    <dbReference type="NCBI Taxonomy" id="447135"/>
    <lineage>
        <taxon>Eukaryota</taxon>
        <taxon>Metazoa</taxon>
        <taxon>Chordata</taxon>
        <taxon>Craniata</taxon>
        <taxon>Vertebrata</taxon>
        <taxon>Euteleostomi</taxon>
        <taxon>Mammalia</taxon>
        <taxon>Eutheria</taxon>
        <taxon>Euarchontoglires</taxon>
        <taxon>Glires</taxon>
        <taxon>Rodentia</taxon>
        <taxon>Myomorpha</taxon>
        <taxon>Muroidea</taxon>
        <taxon>Cricetidae</taxon>
        <taxon>Arvicolinae</taxon>
        <taxon>Myodes</taxon>
    </lineage>
</organism>
<keyword evidence="3" id="KW-1185">Reference proteome</keyword>
<sequence>MNESRFRKKYEGRIGLFRKRKECGREEEGQEGSERKDEIQVQDPPCGNRELEICIVESRSDLFGHAENALVYFSPRMHR</sequence>
<protein>
    <submittedName>
        <fullName evidence="2">Uncharacterized protein</fullName>
    </submittedName>
</protein>
<gene>
    <name evidence="2" type="ORF">U0070_010404</name>
</gene>
<dbReference type="EMBL" id="JBBHLL010000201">
    <property type="protein sequence ID" value="KAK7810240.1"/>
    <property type="molecule type" value="Genomic_DNA"/>
</dbReference>
<dbReference type="Proteomes" id="UP001488838">
    <property type="component" value="Unassembled WGS sequence"/>
</dbReference>
<feature type="compositionally biased region" description="Basic and acidic residues" evidence="1">
    <location>
        <begin position="23"/>
        <end position="39"/>
    </location>
</feature>
<evidence type="ECO:0000256" key="1">
    <source>
        <dbReference type="SAM" id="MobiDB-lite"/>
    </source>
</evidence>
<proteinExistence type="predicted"/>
<dbReference type="AlphaFoldDB" id="A0AAW0I739"/>
<evidence type="ECO:0000313" key="2">
    <source>
        <dbReference type="EMBL" id="KAK7810240.1"/>
    </source>
</evidence>